<dbReference type="PANTHER" id="PTHR20905">
    <property type="entry name" value="N-ACETYLTRANSFERASE-RELATED"/>
    <property type="match status" value="1"/>
</dbReference>
<dbReference type="CDD" id="cd04301">
    <property type="entry name" value="NAT_SF"/>
    <property type="match status" value="1"/>
</dbReference>
<gene>
    <name evidence="1" type="ORF">NQ317_019685</name>
</gene>
<dbReference type="Gene3D" id="3.40.630.30">
    <property type="match status" value="1"/>
</dbReference>
<proteinExistence type="predicted"/>
<dbReference type="EMBL" id="JAPWTJ010001646">
    <property type="protein sequence ID" value="KAJ8970289.1"/>
    <property type="molecule type" value="Genomic_DNA"/>
</dbReference>
<name>A0ABQ9J040_9CUCU</name>
<evidence type="ECO:0000313" key="1">
    <source>
        <dbReference type="EMBL" id="KAJ8970289.1"/>
    </source>
</evidence>
<organism evidence="1 2">
    <name type="scientific">Molorchus minor</name>
    <dbReference type="NCBI Taxonomy" id="1323400"/>
    <lineage>
        <taxon>Eukaryota</taxon>
        <taxon>Metazoa</taxon>
        <taxon>Ecdysozoa</taxon>
        <taxon>Arthropoda</taxon>
        <taxon>Hexapoda</taxon>
        <taxon>Insecta</taxon>
        <taxon>Pterygota</taxon>
        <taxon>Neoptera</taxon>
        <taxon>Endopterygota</taxon>
        <taxon>Coleoptera</taxon>
        <taxon>Polyphaga</taxon>
        <taxon>Cucujiformia</taxon>
        <taxon>Chrysomeloidea</taxon>
        <taxon>Cerambycidae</taxon>
        <taxon>Lamiinae</taxon>
        <taxon>Monochamini</taxon>
        <taxon>Molorchus</taxon>
    </lineage>
</organism>
<comment type="caution">
    <text evidence="1">The sequence shown here is derived from an EMBL/GenBank/DDBJ whole genome shotgun (WGS) entry which is preliminary data.</text>
</comment>
<dbReference type="PANTHER" id="PTHR20905:SF28">
    <property type="entry name" value="GH28833P-RELATED"/>
    <property type="match status" value="1"/>
</dbReference>
<protein>
    <recommendedName>
        <fullName evidence="3">N-acetyltransferase domain-containing protein</fullName>
    </recommendedName>
</protein>
<sequence length="246" mass="27605">MKLWGVSDDGTIKFVSLTPRHLEGALEVLRKGFYPYESVCIAVKLAQYPQAVADLDQLMTRVSEDGVSIVAIESDTEKVVGVAFNKLQVKNTSGDKSFFEKHAELCTHPSSQRLITFMVEADATCDLFEYCHVDCILELTFLATHPEYRRRGIARKLTEITLELARCLAKGENVRQSMDETELCLESVPGIVSALFTSPTSQKIGRALGWEIAKKISYENFVYEGKSFACILGKDRTDTTLEYKRL</sequence>
<reference evidence="1" key="1">
    <citation type="journal article" date="2023" name="Insect Mol. Biol.">
        <title>Genome sequencing provides insights into the evolution of gene families encoding plant cell wall-degrading enzymes in longhorned beetles.</title>
        <authorList>
            <person name="Shin N.R."/>
            <person name="Okamura Y."/>
            <person name="Kirsch R."/>
            <person name="Pauchet Y."/>
        </authorList>
    </citation>
    <scope>NUCLEOTIDE SEQUENCE</scope>
    <source>
        <strain evidence="1">MMC_N1</strain>
    </source>
</reference>
<dbReference type="Proteomes" id="UP001162164">
    <property type="component" value="Unassembled WGS sequence"/>
</dbReference>
<dbReference type="InterPro" id="IPR016181">
    <property type="entry name" value="Acyl_CoA_acyltransferase"/>
</dbReference>
<dbReference type="SUPFAM" id="SSF55729">
    <property type="entry name" value="Acyl-CoA N-acyltransferases (Nat)"/>
    <property type="match status" value="1"/>
</dbReference>
<evidence type="ECO:0008006" key="3">
    <source>
        <dbReference type="Google" id="ProtNLM"/>
    </source>
</evidence>
<evidence type="ECO:0000313" key="2">
    <source>
        <dbReference type="Proteomes" id="UP001162164"/>
    </source>
</evidence>
<accession>A0ABQ9J040</accession>
<keyword evidence="2" id="KW-1185">Reference proteome</keyword>